<dbReference type="GO" id="GO:0000981">
    <property type="term" value="F:DNA-binding transcription factor activity, RNA polymerase II-specific"/>
    <property type="evidence" value="ECO:0007669"/>
    <property type="project" value="InterPro"/>
</dbReference>
<keyword evidence="1" id="KW-0539">Nucleus</keyword>
<reference evidence="3" key="1">
    <citation type="journal article" date="2021" name="J Fungi (Basel)">
        <title>Virulence traits and population genomics of the black yeast Aureobasidium melanogenum.</title>
        <authorList>
            <person name="Cernosa A."/>
            <person name="Sun X."/>
            <person name="Gostincar C."/>
            <person name="Fang C."/>
            <person name="Gunde-Cimerman N."/>
            <person name="Song Z."/>
        </authorList>
    </citation>
    <scope>NUCLEOTIDE SEQUENCE</scope>
    <source>
        <strain evidence="3">EXF-9298</strain>
    </source>
</reference>
<dbReference type="AlphaFoldDB" id="A0A9P8G0X1"/>
<evidence type="ECO:0000313" key="3">
    <source>
        <dbReference type="EMBL" id="KAG9987700.1"/>
    </source>
</evidence>
<dbReference type="PANTHER" id="PTHR41677">
    <property type="entry name" value="YALI0B19030P"/>
    <property type="match status" value="1"/>
</dbReference>
<dbReference type="CDD" id="cd12148">
    <property type="entry name" value="fungal_TF_MHR"/>
    <property type="match status" value="1"/>
</dbReference>
<protein>
    <recommendedName>
        <fullName evidence="2">Zn(2)-C6 fungal-type domain-containing protein</fullName>
    </recommendedName>
</protein>
<keyword evidence="4" id="KW-1185">Reference proteome</keyword>
<feature type="domain" description="Zn(2)-C6 fungal-type" evidence="2">
    <location>
        <begin position="376"/>
        <end position="403"/>
    </location>
</feature>
<organism evidence="3 4">
    <name type="scientific">Aureobasidium melanogenum</name>
    <name type="common">Aureobasidium pullulans var. melanogenum</name>
    <dbReference type="NCBI Taxonomy" id="46634"/>
    <lineage>
        <taxon>Eukaryota</taxon>
        <taxon>Fungi</taxon>
        <taxon>Dikarya</taxon>
        <taxon>Ascomycota</taxon>
        <taxon>Pezizomycotina</taxon>
        <taxon>Dothideomycetes</taxon>
        <taxon>Dothideomycetidae</taxon>
        <taxon>Dothideales</taxon>
        <taxon>Saccotheciaceae</taxon>
        <taxon>Aureobasidium</taxon>
    </lineage>
</organism>
<dbReference type="CDD" id="cd00067">
    <property type="entry name" value="GAL4"/>
    <property type="match status" value="1"/>
</dbReference>
<evidence type="ECO:0000256" key="1">
    <source>
        <dbReference type="ARBA" id="ARBA00023242"/>
    </source>
</evidence>
<dbReference type="Proteomes" id="UP000729357">
    <property type="component" value="Unassembled WGS sequence"/>
</dbReference>
<dbReference type="InterPro" id="IPR021858">
    <property type="entry name" value="Fun_TF"/>
</dbReference>
<dbReference type="Gene3D" id="4.10.240.10">
    <property type="entry name" value="Zn(2)-C6 fungal-type DNA-binding domain"/>
    <property type="match status" value="1"/>
</dbReference>
<dbReference type="InterPro" id="IPR036864">
    <property type="entry name" value="Zn2-C6_fun-type_DNA-bd_sf"/>
</dbReference>
<sequence>MPSLEALCAHEEDVFDPKIHLDYSPAENVFSLADLGIEEHEYTTPIAGYALGIKVEAIMPTEIGHTNIQVSGPGDVLGQLRLQPSQEALPLTDEEEAYDPLSGSSVIPWHVDSYPYVCIIMLSDTTHMKGGETYISGKDIQAVKGPSLGTAVVLQGGQVKHLAARTFGSAERITTITSFRAAEVGRFDDSRLANLRAYDNLPELYSQWSVYRLRKMRDEIDAALVEIDRTTQAGHTFVHQKTENLCEELSKYAKRTARQMVDPEIRDDLARKYGAHGIAKASDYWQKVRNRPRARVMIAEATKFAEDNMPRMKNYTLDWCQTRARIQRGARERGTNGLIVWDEKVDYFLGDELEAQGLNEILLYWMDRTGLMEAVVKCDESKPTCTRCSKRQSSCTYGKKLEWRNNTTARSKFVAKRAIADQSKDQAIQMPESTFLGHLEPDDLVFGSLELPQFMNASTVLTELAQWDEQFASTSAIEMAAAPDDMACIYQMPGPPETTPLAWHEQSSTQFITDPVARISVPTQYGSIPADFDLSTDRRNALMDFYFQKVAPIFSCYDGGKNPFHHLVAQVWYRSKQSSAEYLISSIQGLAAVFHAKDEPSRRTEVFFLQRRTQEQLEQVPESQRHGPKYLFALVLLSISFMYSQDVPSSFKALKMLRDILQHEATEDTSRISQLQDRELRFFWGLQIYCEVFFACTDRFYCLPSIPLQILGAEHDFKTRIYPHPFTGVANSISSALLEVIQLVRRQRKLAKSHAFASRKHLDAIQSLMEEAAILEERVYTQAIPSVDNIEDPKDPLTPLEHLVKMAECNHQTALLQIYRVFPDVLVKRLRNSAGQDETPVTDSTMERHCLSMAMHIIDALSSIPGSSSTTPFQTVLLLSTSSELGLQSGSPSVISCSPPGTSLVDSSATACKLPFSMDLDELETNLRIFGAREFVVKRLHESQQSIPGDRLPKLLNIVQKVWALLDDNQQQETIYWYDVVMQ</sequence>
<accession>A0A9P8G0X1</accession>
<dbReference type="GO" id="GO:0008270">
    <property type="term" value="F:zinc ion binding"/>
    <property type="evidence" value="ECO:0007669"/>
    <property type="project" value="InterPro"/>
</dbReference>
<dbReference type="PANTHER" id="PTHR41677:SF1">
    <property type="entry name" value="FE2OG DIOXYGENASE DOMAIN-CONTAINING PROTEIN"/>
    <property type="match status" value="1"/>
</dbReference>
<dbReference type="EMBL" id="JAHFXS010000204">
    <property type="protein sequence ID" value="KAG9987700.1"/>
    <property type="molecule type" value="Genomic_DNA"/>
</dbReference>
<proteinExistence type="predicted"/>
<dbReference type="InterPro" id="IPR001138">
    <property type="entry name" value="Zn2Cys6_DnaBD"/>
</dbReference>
<gene>
    <name evidence="3" type="ORF">KCU98_g3153</name>
</gene>
<evidence type="ECO:0000313" key="4">
    <source>
        <dbReference type="Proteomes" id="UP000729357"/>
    </source>
</evidence>
<evidence type="ECO:0000259" key="2">
    <source>
        <dbReference type="Pfam" id="PF00172"/>
    </source>
</evidence>
<comment type="caution">
    <text evidence="3">The sequence shown here is derived from an EMBL/GenBank/DDBJ whole genome shotgun (WGS) entry which is preliminary data.</text>
</comment>
<feature type="non-terminal residue" evidence="3">
    <location>
        <position position="983"/>
    </location>
</feature>
<dbReference type="Pfam" id="PF11951">
    <property type="entry name" value="Fungal_trans_2"/>
    <property type="match status" value="1"/>
</dbReference>
<dbReference type="Pfam" id="PF00172">
    <property type="entry name" value="Zn_clus"/>
    <property type="match status" value="1"/>
</dbReference>
<name>A0A9P8G0X1_AURME</name>
<reference evidence="3" key="2">
    <citation type="submission" date="2021-08" db="EMBL/GenBank/DDBJ databases">
        <authorList>
            <person name="Gostincar C."/>
            <person name="Sun X."/>
            <person name="Song Z."/>
            <person name="Gunde-Cimerman N."/>
        </authorList>
    </citation>
    <scope>NUCLEOTIDE SEQUENCE</scope>
    <source>
        <strain evidence="3">EXF-9298</strain>
    </source>
</reference>